<feature type="region of interest" description="Disordered" evidence="1">
    <location>
        <begin position="1"/>
        <end position="28"/>
    </location>
</feature>
<gene>
    <name evidence="2" type="ORF">I553_3806</name>
</gene>
<feature type="compositionally biased region" description="Low complexity" evidence="1">
    <location>
        <begin position="1"/>
        <end position="10"/>
    </location>
</feature>
<dbReference type="AlphaFoldDB" id="X8EWN6"/>
<feature type="non-terminal residue" evidence="2">
    <location>
        <position position="1"/>
    </location>
</feature>
<evidence type="ECO:0000256" key="1">
    <source>
        <dbReference type="SAM" id="MobiDB-lite"/>
    </source>
</evidence>
<organism evidence="2">
    <name type="scientific">Mycobacterium xenopi 4042</name>
    <dbReference type="NCBI Taxonomy" id="1299334"/>
    <lineage>
        <taxon>Bacteria</taxon>
        <taxon>Bacillati</taxon>
        <taxon>Actinomycetota</taxon>
        <taxon>Actinomycetes</taxon>
        <taxon>Mycobacteriales</taxon>
        <taxon>Mycobacteriaceae</taxon>
        <taxon>Mycobacterium</taxon>
    </lineage>
</organism>
<proteinExistence type="predicted"/>
<accession>X8EWN6</accession>
<name>X8EWN6_MYCXE</name>
<dbReference type="EMBL" id="JAOB01000002">
    <property type="protein sequence ID" value="EUA85004.1"/>
    <property type="molecule type" value="Genomic_DNA"/>
</dbReference>
<reference evidence="2" key="1">
    <citation type="submission" date="2014-01" db="EMBL/GenBank/DDBJ databases">
        <authorList>
            <person name="Brown-Elliot B."/>
            <person name="Wallace R."/>
            <person name="Lenaerts A."/>
            <person name="Ordway D."/>
            <person name="DeGroote M.A."/>
            <person name="Parker T."/>
            <person name="Sizemore C."/>
            <person name="Tallon L.J."/>
            <person name="Sadzewicz L.K."/>
            <person name="Sengamalay N."/>
            <person name="Fraser C.M."/>
            <person name="Hine E."/>
            <person name="Shefchek K.A."/>
            <person name="Das S.P."/>
            <person name="Tettelin H."/>
        </authorList>
    </citation>
    <scope>NUCLEOTIDE SEQUENCE [LARGE SCALE GENOMIC DNA]</scope>
    <source>
        <strain evidence="2">4042</strain>
    </source>
</reference>
<protein>
    <submittedName>
        <fullName evidence="2">Uncharacterized protein</fullName>
    </submittedName>
</protein>
<sequence length="62" mass="6703">PPSTSTVTPRIRPPPRTRQADLPKSSPMQRLNDWVEDLVYRIVHAGASLPAGGSPFPCCSSC</sequence>
<evidence type="ECO:0000313" key="2">
    <source>
        <dbReference type="EMBL" id="EUA85004.1"/>
    </source>
</evidence>
<comment type="caution">
    <text evidence="2">The sequence shown here is derived from an EMBL/GenBank/DDBJ whole genome shotgun (WGS) entry which is preliminary data.</text>
</comment>